<dbReference type="Pfam" id="PF01177">
    <property type="entry name" value="Asp_Glu_race"/>
    <property type="match status" value="1"/>
</dbReference>
<dbReference type="NCBIfam" id="TIGR00035">
    <property type="entry name" value="asp_race"/>
    <property type="match status" value="1"/>
</dbReference>
<comment type="similarity">
    <text evidence="1">Belongs to the aspartate/glutamate racemases family.</text>
</comment>
<dbReference type="Gene3D" id="3.40.50.1860">
    <property type="match status" value="2"/>
</dbReference>
<dbReference type="PANTHER" id="PTHR21198:SF7">
    <property type="entry name" value="ASPARTATE-GLUTAMATE RACEMASE FAMILY"/>
    <property type="match status" value="1"/>
</dbReference>
<dbReference type="InterPro" id="IPR001920">
    <property type="entry name" value="Asp/Glu_race"/>
</dbReference>
<dbReference type="HOGENOM" id="CLU_055360_1_0_5"/>
<dbReference type="InterPro" id="IPR018187">
    <property type="entry name" value="Asp/Glu_racemase_AS_1"/>
</dbReference>
<accession>C4WIV2</accession>
<keyword evidence="2" id="KW-0413">Isomerase</keyword>
<dbReference type="InterPro" id="IPR004380">
    <property type="entry name" value="Asp_race"/>
</dbReference>
<dbReference type="GO" id="GO:0047661">
    <property type="term" value="F:amino-acid racemase activity"/>
    <property type="evidence" value="ECO:0007669"/>
    <property type="project" value="InterPro"/>
</dbReference>
<dbReference type="PROSITE" id="PS00923">
    <property type="entry name" value="ASP_GLU_RACEMASE_1"/>
    <property type="match status" value="1"/>
</dbReference>
<dbReference type="PANTHER" id="PTHR21198">
    <property type="entry name" value="GLUTAMATE RACEMASE"/>
    <property type="match status" value="1"/>
</dbReference>
<evidence type="ECO:0000313" key="3">
    <source>
        <dbReference type="EMBL" id="EEQ95143.1"/>
    </source>
</evidence>
<proteinExistence type="inferred from homology"/>
<dbReference type="InterPro" id="IPR015942">
    <property type="entry name" value="Asp/Glu/hydantoin_racemase"/>
</dbReference>
<protein>
    <submittedName>
        <fullName evidence="3">Aspartate racemase</fullName>
    </submittedName>
</protein>
<dbReference type="AlphaFoldDB" id="C4WIV2"/>
<evidence type="ECO:0000256" key="1">
    <source>
        <dbReference type="ARBA" id="ARBA00007847"/>
    </source>
</evidence>
<reference evidence="3 4" key="1">
    <citation type="submission" date="2009-05" db="EMBL/GenBank/DDBJ databases">
        <authorList>
            <person name="Setubal J.C."/>
            <person name="Boyle S."/>
            <person name="Crasta O.R."/>
            <person name="Gillespie J.J."/>
            <person name="Kenyon R.W."/>
            <person name="Lu J."/>
            <person name="Mane S."/>
            <person name="Nagrani S."/>
            <person name="Shallom J.M."/>
            <person name="Shallom S."/>
            <person name="Shukla M."/>
            <person name="Snyder E.E."/>
            <person name="Sobral B.W."/>
            <person name="Wattam A.R."/>
            <person name="Will R."/>
            <person name="Williams K."/>
            <person name="Yoo H."/>
            <person name="Munk C."/>
            <person name="Tapia R."/>
            <person name="Green L."/>
            <person name="Rogers Y."/>
            <person name="Detter J.C."/>
            <person name="Bruce D."/>
            <person name="Brettin T.S."/>
            <person name="Tsolis R."/>
        </authorList>
    </citation>
    <scope>NUCLEOTIDE SEQUENCE [LARGE SCALE GENOMIC DNA]</scope>
    <source>
        <strain evidence="3 4">LMG 3301</strain>
    </source>
</reference>
<gene>
    <name evidence="3" type="ORF">OINT_1000491</name>
</gene>
<evidence type="ECO:0000313" key="4">
    <source>
        <dbReference type="Proteomes" id="UP000004386"/>
    </source>
</evidence>
<name>C4WIV2_9HYPH</name>
<dbReference type="SUPFAM" id="SSF53681">
    <property type="entry name" value="Aspartate/glutamate racemase"/>
    <property type="match status" value="2"/>
</dbReference>
<dbReference type="EMBL" id="ACQA01000001">
    <property type="protein sequence ID" value="EEQ95143.1"/>
    <property type="molecule type" value="Genomic_DNA"/>
</dbReference>
<organism evidence="3 4">
    <name type="scientific">Brucella intermedia LMG 3301</name>
    <dbReference type="NCBI Taxonomy" id="641118"/>
    <lineage>
        <taxon>Bacteria</taxon>
        <taxon>Pseudomonadati</taxon>
        <taxon>Pseudomonadota</taxon>
        <taxon>Alphaproteobacteria</taxon>
        <taxon>Hyphomicrobiales</taxon>
        <taxon>Brucellaceae</taxon>
        <taxon>Brucella/Ochrobactrum group</taxon>
        <taxon>Brucella</taxon>
    </lineage>
</organism>
<sequence length="274" mass="30645">MARHMKATRRSSKRCDAAAFTRTYEHTAGAERSALNLIRERLMKTIGLIGGMSWESSQEYYRIINQEIRARLGGTHSAKSLMWSMDFGEIERLQHEGRWDELTALMIEAAQNLERGGADFILICTNTMHKMADDIESATSIPLVHIADPTAEKIKAAGLSKVGLLGTAFTMEQDFYKGRLAAKHGLEVLTPDDADRKTVHDIIYQELVVGEVRDASREKYRAVINRLVRRGAEAIILGCTEIMLLIGQQDSSVPVFDTTRLHAEAAVDWALEVE</sequence>
<evidence type="ECO:0000256" key="2">
    <source>
        <dbReference type="ARBA" id="ARBA00023235"/>
    </source>
</evidence>
<dbReference type="Proteomes" id="UP000004386">
    <property type="component" value="Unassembled WGS sequence"/>
</dbReference>
<comment type="caution">
    <text evidence="3">The sequence shown here is derived from an EMBL/GenBank/DDBJ whole genome shotgun (WGS) entry which is preliminary data.</text>
</comment>